<reference evidence="1" key="1">
    <citation type="submission" date="2023-03" db="EMBL/GenBank/DDBJ databases">
        <title>Massive genome expansion in bonnet fungi (Mycena s.s.) driven by repeated elements and novel gene families across ecological guilds.</title>
        <authorList>
            <consortium name="Lawrence Berkeley National Laboratory"/>
            <person name="Harder C.B."/>
            <person name="Miyauchi S."/>
            <person name="Viragh M."/>
            <person name="Kuo A."/>
            <person name="Thoen E."/>
            <person name="Andreopoulos B."/>
            <person name="Lu D."/>
            <person name="Skrede I."/>
            <person name="Drula E."/>
            <person name="Henrissat B."/>
            <person name="Morin E."/>
            <person name="Kohler A."/>
            <person name="Barry K."/>
            <person name="LaButti K."/>
            <person name="Morin E."/>
            <person name="Salamov A."/>
            <person name="Lipzen A."/>
            <person name="Mereny Z."/>
            <person name="Hegedus B."/>
            <person name="Baldrian P."/>
            <person name="Stursova M."/>
            <person name="Weitz H."/>
            <person name="Taylor A."/>
            <person name="Grigoriev I.V."/>
            <person name="Nagy L.G."/>
            <person name="Martin F."/>
            <person name="Kauserud H."/>
        </authorList>
    </citation>
    <scope>NUCLEOTIDE SEQUENCE</scope>
    <source>
        <strain evidence="1">CBHHK182m</strain>
    </source>
</reference>
<accession>A0AAD7K3U5</accession>
<evidence type="ECO:0000313" key="2">
    <source>
        <dbReference type="Proteomes" id="UP001215598"/>
    </source>
</evidence>
<evidence type="ECO:0000313" key="1">
    <source>
        <dbReference type="EMBL" id="KAJ7776181.1"/>
    </source>
</evidence>
<comment type="caution">
    <text evidence="1">The sequence shown here is derived from an EMBL/GenBank/DDBJ whole genome shotgun (WGS) entry which is preliminary data.</text>
</comment>
<dbReference type="AlphaFoldDB" id="A0AAD7K3U5"/>
<dbReference type="EMBL" id="JARKIB010000009">
    <property type="protein sequence ID" value="KAJ7776181.1"/>
    <property type="molecule type" value="Genomic_DNA"/>
</dbReference>
<organism evidence="1 2">
    <name type="scientific">Mycena metata</name>
    <dbReference type="NCBI Taxonomy" id="1033252"/>
    <lineage>
        <taxon>Eukaryota</taxon>
        <taxon>Fungi</taxon>
        <taxon>Dikarya</taxon>
        <taxon>Basidiomycota</taxon>
        <taxon>Agaricomycotina</taxon>
        <taxon>Agaricomycetes</taxon>
        <taxon>Agaricomycetidae</taxon>
        <taxon>Agaricales</taxon>
        <taxon>Marasmiineae</taxon>
        <taxon>Mycenaceae</taxon>
        <taxon>Mycena</taxon>
    </lineage>
</organism>
<gene>
    <name evidence="1" type="ORF">B0H16DRAFT_1879586</name>
</gene>
<protein>
    <submittedName>
        <fullName evidence="1">Uncharacterized protein</fullName>
    </submittedName>
</protein>
<sequence>MSTNKPFDFPPEMEREIFETAATRHPKMICTLLLVCHRVHIWVEPFLYRVIKMPYKSADIPAFIQSKPPTFLKLAVRHLWIHPPSNEAPKILSSCLGIQNLFLDGELTTNLLDVLDQMRVRKMSFTLPLPLLGWPEQALTRPAFHSVTHLDLYQEEAERSSWVDWSHLASLPALTHLCLSETMSSGILRDVLAECPRLAVVITIWWAREVEEATLFAQTLTSTDPRVVLMAVFSCDDDWDIGTEGGDDFWARAETFVARKRKGEIESGAGGGTSVNERKIAKVAAFQYTATRRLHRRKNAVGGLNLNENTHHLTPLLARNEKAAQDAAAPATVGVFLSSYYDLQCLRDLKRAASMARMWMGAFGYGSLGTVV</sequence>
<keyword evidence="2" id="KW-1185">Reference proteome</keyword>
<name>A0AAD7K3U5_9AGAR</name>
<proteinExistence type="predicted"/>
<dbReference type="Proteomes" id="UP001215598">
    <property type="component" value="Unassembled WGS sequence"/>
</dbReference>